<comment type="caution">
    <text evidence="7">The sequence shown here is derived from an EMBL/GenBank/DDBJ whole genome shotgun (WGS) entry which is preliminary data.</text>
</comment>
<organism evidence="7 8">
    <name type="scientific">Gomphillus americanus</name>
    <dbReference type="NCBI Taxonomy" id="1940652"/>
    <lineage>
        <taxon>Eukaryota</taxon>
        <taxon>Fungi</taxon>
        <taxon>Dikarya</taxon>
        <taxon>Ascomycota</taxon>
        <taxon>Pezizomycotina</taxon>
        <taxon>Lecanoromycetes</taxon>
        <taxon>OSLEUM clade</taxon>
        <taxon>Ostropomycetidae</taxon>
        <taxon>Ostropales</taxon>
        <taxon>Graphidaceae</taxon>
        <taxon>Gomphilloideae</taxon>
        <taxon>Gomphillus</taxon>
    </lineage>
</organism>
<keyword evidence="4" id="KW-0158">Chromosome</keyword>
<proteinExistence type="inferred from homology"/>
<gene>
    <name evidence="7" type="ORF">GOMPHAMPRED_003840</name>
</gene>
<protein>
    <submittedName>
        <fullName evidence="7">Uncharacterized protein</fullName>
    </submittedName>
</protein>
<evidence type="ECO:0000313" key="7">
    <source>
        <dbReference type="EMBL" id="CAF9925251.1"/>
    </source>
</evidence>
<dbReference type="InterPro" id="IPR025204">
    <property type="entry name" value="CENP-L"/>
</dbReference>
<evidence type="ECO:0000313" key="8">
    <source>
        <dbReference type="Proteomes" id="UP000664169"/>
    </source>
</evidence>
<accession>A0A8H3FQ95</accession>
<dbReference type="AlphaFoldDB" id="A0A8H3FQ95"/>
<reference evidence="7" key="1">
    <citation type="submission" date="2021-03" db="EMBL/GenBank/DDBJ databases">
        <authorList>
            <person name="Tagirdzhanova G."/>
        </authorList>
    </citation>
    <scope>NUCLEOTIDE SEQUENCE</scope>
</reference>
<keyword evidence="6" id="KW-0137">Centromere</keyword>
<dbReference type="PANTHER" id="PTHR31740">
    <property type="entry name" value="CENTROMERE PROTEIN L"/>
    <property type="match status" value="1"/>
</dbReference>
<evidence type="ECO:0000256" key="1">
    <source>
        <dbReference type="ARBA" id="ARBA00004123"/>
    </source>
</evidence>
<evidence type="ECO:0000256" key="6">
    <source>
        <dbReference type="ARBA" id="ARBA00023328"/>
    </source>
</evidence>
<comment type="similarity">
    <text evidence="3">Belongs to the CENP-L/IML3 family.</text>
</comment>
<keyword evidence="5" id="KW-0539">Nucleus</keyword>
<keyword evidence="8" id="KW-1185">Reference proteome</keyword>
<sequence length="328" mass="36273">MVPKEGIAPIYNATYTLFRLSPLYVPGAKDFWLEDNLSFHARRFAESIQSDNLRPTNLVLEEAEETINKSGPFKQCRWHVLQQPGDDIEPVRSADDLGVLQGLQVNVEYERATYTALLLKGVESTEDANRDQVRLPLVCIRMPAALRSSFSYYMASAFDTRMEPLQLNGATLCETLESFLKECAEDEDSFEKTVKEIQLSLSFNKPIQPTLKSIDVAIKREDVAGFLAQGRIVSAAQTTSTKFIAGAFMSGLQKYLQVQIALNLNADQITVSKIACGAFALGREGKLKLFAPNVGLNDDGEYDDAAMASRRATGQLLQLLLQAAFGNT</sequence>
<dbReference type="Pfam" id="PF13092">
    <property type="entry name" value="CENP-L"/>
    <property type="match status" value="1"/>
</dbReference>
<evidence type="ECO:0000256" key="3">
    <source>
        <dbReference type="ARBA" id="ARBA00011060"/>
    </source>
</evidence>
<dbReference type="OrthoDB" id="8864979at2759"/>
<name>A0A8H3FQ95_9LECA</name>
<dbReference type="Proteomes" id="UP000664169">
    <property type="component" value="Unassembled WGS sequence"/>
</dbReference>
<dbReference type="GO" id="GO:0005634">
    <property type="term" value="C:nucleus"/>
    <property type="evidence" value="ECO:0007669"/>
    <property type="project" value="UniProtKB-SubCell"/>
</dbReference>
<dbReference type="GO" id="GO:0000775">
    <property type="term" value="C:chromosome, centromeric region"/>
    <property type="evidence" value="ECO:0007669"/>
    <property type="project" value="UniProtKB-SubCell"/>
</dbReference>
<dbReference type="EMBL" id="CAJPDQ010000023">
    <property type="protein sequence ID" value="CAF9925251.1"/>
    <property type="molecule type" value="Genomic_DNA"/>
</dbReference>
<comment type="subcellular location">
    <subcellularLocation>
        <location evidence="2">Chromosome</location>
        <location evidence="2">Centromere</location>
    </subcellularLocation>
    <subcellularLocation>
        <location evidence="1">Nucleus</location>
    </subcellularLocation>
</comment>
<evidence type="ECO:0000256" key="5">
    <source>
        <dbReference type="ARBA" id="ARBA00023242"/>
    </source>
</evidence>
<evidence type="ECO:0000256" key="2">
    <source>
        <dbReference type="ARBA" id="ARBA00004584"/>
    </source>
</evidence>
<evidence type="ECO:0000256" key="4">
    <source>
        <dbReference type="ARBA" id="ARBA00022454"/>
    </source>
</evidence>
<dbReference type="PANTHER" id="PTHR31740:SF2">
    <property type="entry name" value="CENTROMERE PROTEIN L"/>
    <property type="match status" value="1"/>
</dbReference>